<evidence type="ECO:0000313" key="2">
    <source>
        <dbReference type="Proteomes" id="UP001299970"/>
    </source>
</evidence>
<dbReference type="EMBL" id="JAKXMK010000028">
    <property type="protein sequence ID" value="MCH6169746.1"/>
    <property type="molecule type" value="Genomic_DNA"/>
</dbReference>
<comment type="caution">
    <text evidence="1">The sequence shown here is derived from an EMBL/GenBank/DDBJ whole genome shotgun (WGS) entry which is preliminary data.</text>
</comment>
<dbReference type="InterPro" id="IPR009467">
    <property type="entry name" value="Glycolipid-bd_prot_put"/>
</dbReference>
<dbReference type="RefSeq" id="WP_241040387.1">
    <property type="nucleotide sequence ID" value="NZ_BAAAJF010000014.1"/>
</dbReference>
<reference evidence="1 2" key="1">
    <citation type="submission" date="2022-03" db="EMBL/GenBank/DDBJ databases">
        <title>Pseudonocardia alaer sp. nov., a novel actinomycete isolated from reed forest soil.</title>
        <authorList>
            <person name="Wang L."/>
        </authorList>
    </citation>
    <scope>NUCLEOTIDE SEQUENCE [LARGE SCALE GENOMIC DNA]</scope>
    <source>
        <strain evidence="1 2">Y-16303</strain>
    </source>
</reference>
<dbReference type="SUPFAM" id="SSF159275">
    <property type="entry name" value="PA1994-like"/>
    <property type="match status" value="1"/>
</dbReference>
<accession>A0ABS9TNA2</accession>
<keyword evidence="2" id="KW-1185">Reference proteome</keyword>
<name>A0ABS9TNA2_9PSEU</name>
<sequence length="202" mass="21874">MTTMLTWQADGGHGLEGARLLLQPHGYRALGRMVKAEPEGDFTASYRLIVGEGGELVRLSVTAATAERERHLTINRTDDGVWLLDTGAGGGTTRADFAGIVDVDLEYSAMFNTLPIRRLNLHRQPGEHLIRMVFVSLPGLDVEVVEQIYRTVSVLDEHTGEAVVEFRTGDFVAELVVDSDGVVLSYPGIATRLLQGSTPAAG</sequence>
<protein>
    <submittedName>
        <fullName evidence="1">Glycolipid-binding domain-containing protein</fullName>
    </submittedName>
</protein>
<dbReference type="Pfam" id="PF06475">
    <property type="entry name" value="Glycolipid_bind"/>
    <property type="match status" value="1"/>
</dbReference>
<dbReference type="Proteomes" id="UP001299970">
    <property type="component" value="Unassembled WGS sequence"/>
</dbReference>
<organism evidence="1 2">
    <name type="scientific">Pseudonocardia alaniniphila</name>
    <dbReference type="NCBI Taxonomy" id="75291"/>
    <lineage>
        <taxon>Bacteria</taxon>
        <taxon>Bacillati</taxon>
        <taxon>Actinomycetota</taxon>
        <taxon>Actinomycetes</taxon>
        <taxon>Pseudonocardiales</taxon>
        <taxon>Pseudonocardiaceae</taxon>
        <taxon>Pseudonocardia</taxon>
    </lineage>
</organism>
<proteinExistence type="predicted"/>
<gene>
    <name evidence="1" type="ORF">MMF94_28935</name>
</gene>
<evidence type="ECO:0000313" key="1">
    <source>
        <dbReference type="EMBL" id="MCH6169746.1"/>
    </source>
</evidence>